<feature type="transmembrane region" description="Helical" evidence="1">
    <location>
        <begin position="41"/>
        <end position="64"/>
    </location>
</feature>
<keyword evidence="1" id="KW-1133">Transmembrane helix</keyword>
<gene>
    <name evidence="2" type="ORF">UX47_C0002G0025</name>
</gene>
<dbReference type="EMBL" id="LCMI01000002">
    <property type="protein sequence ID" value="KKU33617.1"/>
    <property type="molecule type" value="Genomic_DNA"/>
</dbReference>
<protein>
    <recommendedName>
        <fullName evidence="4">DUF4239 domain-containing protein</fullName>
    </recommendedName>
</protein>
<proteinExistence type="predicted"/>
<evidence type="ECO:0000313" key="3">
    <source>
        <dbReference type="Proteomes" id="UP000034794"/>
    </source>
</evidence>
<name>A0A0G1PLS3_9BACT</name>
<evidence type="ECO:0000256" key="1">
    <source>
        <dbReference type="SAM" id="Phobius"/>
    </source>
</evidence>
<feature type="transmembrane region" description="Helical" evidence="1">
    <location>
        <begin position="205"/>
        <end position="223"/>
    </location>
</feature>
<dbReference type="InterPro" id="IPR025333">
    <property type="entry name" value="DUF4239"/>
</dbReference>
<dbReference type="PROSITE" id="PS51257">
    <property type="entry name" value="PROKAR_LIPOPROTEIN"/>
    <property type="match status" value="1"/>
</dbReference>
<evidence type="ECO:0000313" key="2">
    <source>
        <dbReference type="EMBL" id="KKU33617.1"/>
    </source>
</evidence>
<accession>A0A0G1PLS3</accession>
<organism evidence="2 3">
    <name type="scientific">Candidatus Collierbacteria bacterium GW2011_GWA2_46_26</name>
    <dbReference type="NCBI Taxonomy" id="1618381"/>
    <lineage>
        <taxon>Bacteria</taxon>
        <taxon>Candidatus Collieribacteriota</taxon>
    </lineage>
</organism>
<feature type="transmembrane region" description="Helical" evidence="1">
    <location>
        <begin position="7"/>
        <end position="29"/>
    </location>
</feature>
<dbReference type="Pfam" id="PF14023">
    <property type="entry name" value="Bestrophin-like"/>
    <property type="match status" value="1"/>
</dbReference>
<reference evidence="2 3" key="1">
    <citation type="journal article" date="2015" name="Nature">
        <title>rRNA introns, odd ribosomes, and small enigmatic genomes across a large radiation of phyla.</title>
        <authorList>
            <person name="Brown C.T."/>
            <person name="Hug L.A."/>
            <person name="Thomas B.C."/>
            <person name="Sharon I."/>
            <person name="Castelle C.J."/>
            <person name="Singh A."/>
            <person name="Wilkins M.J."/>
            <person name="Williams K.H."/>
            <person name="Banfield J.F."/>
        </authorList>
    </citation>
    <scope>NUCLEOTIDE SEQUENCE [LARGE SCALE GENOMIC DNA]</scope>
</reference>
<evidence type="ECO:0008006" key="4">
    <source>
        <dbReference type="Google" id="ProtNLM"/>
    </source>
</evidence>
<sequence length="256" mass="29260">MKVYRHIIVPVTLSACIATSFGILLQNFIGKEYFLEDIGGIGWLLGVVGTIYTLVAAFTMVEVWNQFNNTSKLISNEAKSIISLWNYTDYLNDKNIDQKMQTSLLAYLDQTLTKEHDQASKGIRSLQPSQEIITIRKVIDEIEFDDKRDASIFPILTQAYEELSTARNDRIEAGVTRLPAMIKIFFISLSLMLMVSYILVGYVHLPLYIIHTIFGASIISLTYKIIFDLDNPFDGFWNIDYSAMTQAKEYITNNRH</sequence>
<keyword evidence="1" id="KW-0812">Transmembrane</keyword>
<keyword evidence="1" id="KW-0472">Membrane</keyword>
<comment type="caution">
    <text evidence="2">The sequence shown here is derived from an EMBL/GenBank/DDBJ whole genome shotgun (WGS) entry which is preliminary data.</text>
</comment>
<feature type="transmembrane region" description="Helical" evidence="1">
    <location>
        <begin position="180"/>
        <end position="199"/>
    </location>
</feature>
<dbReference type="AlphaFoldDB" id="A0A0G1PLS3"/>
<dbReference type="Proteomes" id="UP000034794">
    <property type="component" value="Unassembled WGS sequence"/>
</dbReference>